<dbReference type="eggNOG" id="ENOG502R6CM">
    <property type="taxonomic scope" value="Eukaryota"/>
</dbReference>
<feature type="region of interest" description="Disordered" evidence="4">
    <location>
        <begin position="243"/>
        <end position="262"/>
    </location>
</feature>
<evidence type="ECO:0000256" key="4">
    <source>
        <dbReference type="SAM" id="MobiDB-lite"/>
    </source>
</evidence>
<evidence type="ECO:0000256" key="2">
    <source>
        <dbReference type="ARBA" id="ARBA00023128"/>
    </source>
</evidence>
<dbReference type="HOGENOM" id="CLU_555750_0_0_1"/>
<dbReference type="OrthoDB" id="4070119at2759"/>
<dbReference type="AlphaFoldDB" id="G8ZUM0"/>
<proteinExistence type="predicted"/>
<dbReference type="GO" id="GO:0005759">
    <property type="term" value="C:mitochondrial matrix"/>
    <property type="evidence" value="ECO:0007669"/>
    <property type="project" value="EnsemblFungi"/>
</dbReference>
<name>G8ZUM0_TORDE</name>
<dbReference type="Pfam" id="PF08692">
    <property type="entry name" value="Pet20"/>
    <property type="match status" value="1"/>
</dbReference>
<keyword evidence="6" id="KW-1185">Reference proteome</keyword>
<feature type="coiled-coil region" evidence="3">
    <location>
        <begin position="127"/>
        <end position="165"/>
    </location>
</feature>
<feature type="compositionally biased region" description="Basic and acidic residues" evidence="4">
    <location>
        <begin position="250"/>
        <end position="262"/>
    </location>
</feature>
<organism evidence="5 6">
    <name type="scientific">Torulaspora delbrueckii</name>
    <name type="common">Yeast</name>
    <name type="synonym">Candida colliculosa</name>
    <dbReference type="NCBI Taxonomy" id="4950"/>
    <lineage>
        <taxon>Eukaryota</taxon>
        <taxon>Fungi</taxon>
        <taxon>Dikarya</taxon>
        <taxon>Ascomycota</taxon>
        <taxon>Saccharomycotina</taxon>
        <taxon>Saccharomycetes</taxon>
        <taxon>Saccharomycetales</taxon>
        <taxon>Saccharomycetaceae</taxon>
        <taxon>Torulaspora</taxon>
    </lineage>
</organism>
<keyword evidence="3" id="KW-0175">Coiled coil</keyword>
<evidence type="ECO:0000313" key="5">
    <source>
        <dbReference type="EMBL" id="CCE92314.1"/>
    </source>
</evidence>
<accession>G8ZUM0</accession>
<dbReference type="InParanoid" id="G8ZUM0"/>
<dbReference type="FunCoup" id="G8ZUM0">
    <property type="interactions" value="35"/>
</dbReference>
<evidence type="ECO:0000256" key="1">
    <source>
        <dbReference type="ARBA" id="ARBA00004173"/>
    </source>
</evidence>
<keyword evidence="2" id="KW-0496">Mitochondrion</keyword>
<dbReference type="GO" id="GO:1901858">
    <property type="term" value="P:regulation of mitochondrial DNA metabolic process"/>
    <property type="evidence" value="ECO:0007669"/>
    <property type="project" value="EnsemblFungi"/>
</dbReference>
<sequence length="476" mass="54971">MNICFARCWYKLVSTTKAQFSLPKRYQSYKSGRTANNNKVAAKKDSKNGHTVISEGSDVSNAGIHVDQARRNYLLPRVPSTDYIPNTEVQTEGLFAGYRPLFLGNSSLRPETRTNALDNFFTSFANLKVTSESKNSAEEEVQDVIEELKRDSAQLNLKNSKGKNRKPIIPWDASISGMVYNDHSFKDVPKSVVSKLKPFKMVKLERAGESKKNNKAPDMIKMKFHSSKISDEPEMINILTVHNSRKHPRSRDTDSSKAHHDSLIDSRRNYEKELKGFAYKHKFIKSDQKILKNEADKLNRMLAKEFYKQTNLSIKTEFSGNILPLYIYVDKSIVSRRLFRSFLKKQLTTHMEPVLSAILASYDNQEWADRFHAKVKLKINKLVCEIPNFLPSVYFTGPSVDCVIHSSPVPGFKRMHWIKPTKRRTVFWGKNIDMDYFFNLNGNYTVTRSGVKYMRYPVNLQWRSFSAAFSEWDYFA</sequence>
<reference evidence="5 6" key="1">
    <citation type="journal article" date="2011" name="Proc. Natl. Acad. Sci. U.S.A.">
        <title>Evolutionary erosion of yeast sex chromosomes by mating-type switching accidents.</title>
        <authorList>
            <person name="Gordon J.L."/>
            <person name="Armisen D."/>
            <person name="Proux-Wera E."/>
            <person name="Oheigeartaigh S.S."/>
            <person name="Byrne K.P."/>
            <person name="Wolfe K.H."/>
        </authorList>
    </citation>
    <scope>NUCLEOTIDE SEQUENCE [LARGE SCALE GENOMIC DNA]</scope>
    <source>
        <strain evidence="6">ATCC 10662 / CBS 1146 / NBRC 0425 / NCYC 2629 / NRRL Y-866</strain>
    </source>
</reference>
<gene>
    <name evidence="5" type="primary">TDEL0E00710</name>
    <name evidence="5" type="ORF">TDEL_0E00710</name>
</gene>
<protein>
    <submittedName>
        <fullName evidence="5">Uncharacterized protein</fullName>
    </submittedName>
</protein>
<dbReference type="EMBL" id="HE616746">
    <property type="protein sequence ID" value="CCE92314.1"/>
    <property type="molecule type" value="Genomic_DNA"/>
</dbReference>
<dbReference type="InterPro" id="IPR014804">
    <property type="entry name" value="Pet20-like"/>
</dbReference>
<dbReference type="Proteomes" id="UP000005627">
    <property type="component" value="Chromosome 5"/>
</dbReference>
<comment type="subcellular location">
    <subcellularLocation>
        <location evidence="1">Mitochondrion</location>
    </subcellularLocation>
</comment>
<dbReference type="GeneID" id="11503715"/>
<evidence type="ECO:0000313" key="6">
    <source>
        <dbReference type="Proteomes" id="UP000005627"/>
    </source>
</evidence>
<dbReference type="KEGG" id="tdl:TDEL_0E00710"/>
<evidence type="ECO:0000256" key="3">
    <source>
        <dbReference type="SAM" id="Coils"/>
    </source>
</evidence>
<dbReference type="RefSeq" id="XP_003681525.1">
    <property type="nucleotide sequence ID" value="XM_003681477.1"/>
</dbReference>